<keyword evidence="2 5" id="KW-0378">Hydrolase</keyword>
<dbReference type="InterPro" id="IPR041699">
    <property type="entry name" value="AAA_32"/>
</dbReference>
<accession>V5WDB2</accession>
<evidence type="ECO:0000256" key="2">
    <source>
        <dbReference type="PROSITE-ProRule" id="PRU01122"/>
    </source>
</evidence>
<dbReference type="InterPro" id="IPR008269">
    <property type="entry name" value="Lon_proteolytic"/>
</dbReference>
<dbReference type="PATRIC" id="fig|1307761.3.peg.142"/>
<feature type="region of interest" description="Disordered" evidence="3">
    <location>
        <begin position="815"/>
        <end position="837"/>
    </location>
</feature>
<dbReference type="InterPro" id="IPR046844">
    <property type="entry name" value="Lon-like_helical"/>
</dbReference>
<dbReference type="InterPro" id="IPR027065">
    <property type="entry name" value="Lon_Prtase"/>
</dbReference>
<dbReference type="GO" id="GO:0006508">
    <property type="term" value="P:proteolysis"/>
    <property type="evidence" value="ECO:0007669"/>
    <property type="project" value="UniProtKB-KW"/>
</dbReference>
<dbReference type="HOGENOM" id="CLU_014785_0_1_12"/>
<evidence type="ECO:0000313" key="6">
    <source>
        <dbReference type="Proteomes" id="UP000018680"/>
    </source>
</evidence>
<reference evidence="5 6" key="1">
    <citation type="journal article" date="2015" name="Stand. Genomic Sci.">
        <title>Complete genome sequence and description of Salinispira pacifica gen. nov., sp. nov., a novel spirochaete isolated form a hypersaline microbial mat.</title>
        <authorList>
            <person name="Ben Hania W."/>
            <person name="Joseph M."/>
            <person name="Schumann P."/>
            <person name="Bunk B."/>
            <person name="Fiebig A."/>
            <person name="Sproer C."/>
            <person name="Klenk H.P."/>
            <person name="Fardeau M.L."/>
            <person name="Spring S."/>
        </authorList>
    </citation>
    <scope>NUCLEOTIDE SEQUENCE [LARGE SCALE GENOMIC DNA]</scope>
    <source>
        <strain evidence="5 6">L21-RPul-D2</strain>
    </source>
</reference>
<dbReference type="GO" id="GO:0030163">
    <property type="term" value="P:protein catabolic process"/>
    <property type="evidence" value="ECO:0007669"/>
    <property type="project" value="InterPro"/>
</dbReference>
<organism evidence="5 6">
    <name type="scientific">Salinispira pacifica</name>
    <dbReference type="NCBI Taxonomy" id="1307761"/>
    <lineage>
        <taxon>Bacteria</taxon>
        <taxon>Pseudomonadati</taxon>
        <taxon>Spirochaetota</taxon>
        <taxon>Spirochaetia</taxon>
        <taxon>Spirochaetales</taxon>
        <taxon>Spirochaetaceae</taxon>
        <taxon>Salinispira</taxon>
    </lineage>
</organism>
<feature type="domain" description="Lon proteolytic" evidence="4">
    <location>
        <begin position="591"/>
        <end position="786"/>
    </location>
</feature>
<dbReference type="RefSeq" id="WP_024266518.1">
    <property type="nucleotide sequence ID" value="NC_023035.1"/>
</dbReference>
<name>V5WDB2_9SPIO</name>
<keyword evidence="6" id="KW-1185">Reference proteome</keyword>
<sequence>MNTSHASLTCRLEASRVLFSIPEEELNVEPRDQASFGIIGQERAIQALQMAISISSKGYNIFASGAAGTGKRTAVNHILAAQKLKPELLRDILFVHNMIQQDSPRVLYLPAGQGKRFKKLLRRFVLSIRELGLTIKNRSGFKEARDQIMLRTESEENQMLFDFEDRVEQEGFKIVQIEEDDQERADLAPMIDDEPSDFDELQKRVSRGSLSPKDYKELREKYFQYMDELKQVLSRIRNSRVKISSELDALHVETMSPDVKEGVSRLKKEFCSPESPLKPHERERIADYLDSLGSDLLQRISVIINESNEEAFEGEPELSTQPLPEPLTRYDANILIDHGSTHGPPVIEETAPDYARLFGSIDIPSDSGSGGEPTYGFLHLRPGSILRASGGYLVLKAEDILMEEEAYLHLKRVLQNGSTEIRNPSSPGSPSHGYIKPDPVKVNLKVVVMGKESLYDALYLQDEDFQKLFKVPAEFDYVMPRNRRTTGEYINFIRLITRDENLRSASRSGIAAVLEYGVRLAEFRDQLSTQFSLVADILREADYWAGVEGKQEIDREAIERALKERAFLLNLPEEKIDEQIRSGELLIRIKGNEVGRVNGLAVLDRGYYSFGRPTVISAQAVPGNDGLINVEREAGLSGEIHDKGSYIVESYIHARYARDFPLSITARIAFEQSYVEVEGDSASSSEIFALLSAIGSIPLRQDVAVTGSVNQMGEIQPVGGVIEKIEGFFEVCRQMGLSGEQGVIIPIQNTESLILNRDVSRAIENGMFHIWATSTIDQGMEILSGMTAGERTENGSFPEDSLNFRVERRLREMADIMKDHGDGSDETEPDDRGKHPG</sequence>
<gene>
    <name evidence="5" type="ORF">L21SP2_0141</name>
</gene>
<dbReference type="InterPro" id="IPR014721">
    <property type="entry name" value="Ribsml_uS5_D2-typ_fold_subgr"/>
</dbReference>
<dbReference type="AlphaFoldDB" id="V5WDB2"/>
<evidence type="ECO:0000256" key="1">
    <source>
        <dbReference type="ARBA" id="ARBA00022670"/>
    </source>
</evidence>
<dbReference type="InterPro" id="IPR046843">
    <property type="entry name" value="LonB_AAA-LID"/>
</dbReference>
<dbReference type="EMBL" id="CP006939">
    <property type="protein sequence ID" value="AHC13585.1"/>
    <property type="molecule type" value="Genomic_DNA"/>
</dbReference>
<dbReference type="Gene3D" id="3.40.50.300">
    <property type="entry name" value="P-loop containing nucleotide triphosphate hydrolases"/>
    <property type="match status" value="2"/>
</dbReference>
<dbReference type="Pfam" id="PF05362">
    <property type="entry name" value="Lon_C"/>
    <property type="match status" value="1"/>
</dbReference>
<comment type="catalytic activity">
    <reaction evidence="2">
        <text>Hydrolysis of proteins in presence of ATP.</text>
        <dbReference type="EC" id="3.4.21.53"/>
    </reaction>
</comment>
<dbReference type="KEGG" id="slr:L21SP2_0141"/>
<feature type="active site" evidence="2">
    <location>
        <position position="681"/>
    </location>
</feature>
<feature type="active site" evidence="2">
    <location>
        <position position="724"/>
    </location>
</feature>
<dbReference type="PRINTS" id="PR00830">
    <property type="entry name" value="ENDOLAPTASE"/>
</dbReference>
<evidence type="ECO:0000256" key="3">
    <source>
        <dbReference type="SAM" id="MobiDB-lite"/>
    </source>
</evidence>
<dbReference type="Gene3D" id="3.30.230.10">
    <property type="match status" value="1"/>
</dbReference>
<dbReference type="PROSITE" id="PS51786">
    <property type="entry name" value="LON_PROTEOLYTIC"/>
    <property type="match status" value="1"/>
</dbReference>
<dbReference type="Proteomes" id="UP000018680">
    <property type="component" value="Chromosome"/>
</dbReference>
<dbReference type="SUPFAM" id="SSF54211">
    <property type="entry name" value="Ribosomal protein S5 domain 2-like"/>
    <property type="match status" value="1"/>
</dbReference>
<dbReference type="GO" id="GO:0004176">
    <property type="term" value="F:ATP-dependent peptidase activity"/>
    <property type="evidence" value="ECO:0007669"/>
    <property type="project" value="UniProtKB-UniRule"/>
</dbReference>
<dbReference type="InterPro" id="IPR020568">
    <property type="entry name" value="Ribosomal_Su5_D2-typ_SF"/>
</dbReference>
<dbReference type="Pfam" id="PF20436">
    <property type="entry name" value="LonB_AAA-LID"/>
    <property type="match status" value="1"/>
</dbReference>
<dbReference type="PANTHER" id="PTHR10046">
    <property type="entry name" value="ATP DEPENDENT LON PROTEASE FAMILY MEMBER"/>
    <property type="match status" value="1"/>
</dbReference>
<dbReference type="OrthoDB" id="9758568at2"/>
<evidence type="ECO:0000313" key="5">
    <source>
        <dbReference type="EMBL" id="AHC13585.1"/>
    </source>
</evidence>
<dbReference type="Gene3D" id="1.10.8.60">
    <property type="match status" value="1"/>
</dbReference>
<dbReference type="InterPro" id="IPR027417">
    <property type="entry name" value="P-loop_NTPase"/>
</dbReference>
<evidence type="ECO:0000259" key="4">
    <source>
        <dbReference type="PROSITE" id="PS51786"/>
    </source>
</evidence>
<protein>
    <recommendedName>
        <fullName evidence="2">endopeptidase La</fullName>
        <ecNumber evidence="2">3.4.21.53</ecNumber>
    </recommendedName>
</protein>
<dbReference type="eggNOG" id="COG1067">
    <property type="taxonomic scope" value="Bacteria"/>
</dbReference>
<dbReference type="STRING" id="1307761.L21SP2_0141"/>
<dbReference type="EC" id="3.4.21.53" evidence="2"/>
<keyword evidence="2" id="KW-0720">Serine protease</keyword>
<dbReference type="eggNOG" id="COG0606">
    <property type="taxonomic scope" value="Bacteria"/>
</dbReference>
<dbReference type="GO" id="GO:0005524">
    <property type="term" value="F:ATP binding"/>
    <property type="evidence" value="ECO:0007669"/>
    <property type="project" value="InterPro"/>
</dbReference>
<dbReference type="Pfam" id="PF20437">
    <property type="entry name" value="LonC_helical"/>
    <property type="match status" value="1"/>
</dbReference>
<keyword evidence="1 2" id="KW-0645">Protease</keyword>
<dbReference type="GO" id="GO:0004252">
    <property type="term" value="F:serine-type endopeptidase activity"/>
    <property type="evidence" value="ECO:0007669"/>
    <property type="project" value="UniProtKB-UniRule"/>
</dbReference>
<proteinExistence type="inferred from homology"/>
<dbReference type="Pfam" id="PF13654">
    <property type="entry name" value="AAA_32"/>
    <property type="match status" value="1"/>
</dbReference>
<comment type="similarity">
    <text evidence="2">Belongs to the peptidase S16 family.</text>
</comment>